<feature type="region of interest" description="Disordered" evidence="1">
    <location>
        <begin position="689"/>
        <end position="731"/>
    </location>
</feature>
<feature type="region of interest" description="Disordered" evidence="1">
    <location>
        <begin position="158"/>
        <end position="177"/>
    </location>
</feature>
<feature type="region of interest" description="Disordered" evidence="1">
    <location>
        <begin position="58"/>
        <end position="117"/>
    </location>
</feature>
<protein>
    <submittedName>
        <fullName evidence="2 3">Uncharacterized protein</fullName>
    </submittedName>
</protein>
<reference evidence="2 4" key="2">
    <citation type="journal article" date="2013" name="Nature">
        <title>Insights into bilaterian evolution from three spiralian genomes.</title>
        <authorList>
            <person name="Simakov O."/>
            <person name="Marletaz F."/>
            <person name="Cho S.J."/>
            <person name="Edsinger-Gonzales E."/>
            <person name="Havlak P."/>
            <person name="Hellsten U."/>
            <person name="Kuo D.H."/>
            <person name="Larsson T."/>
            <person name="Lv J."/>
            <person name="Arendt D."/>
            <person name="Savage R."/>
            <person name="Osoegawa K."/>
            <person name="de Jong P."/>
            <person name="Grimwood J."/>
            <person name="Chapman J.A."/>
            <person name="Shapiro H."/>
            <person name="Aerts A."/>
            <person name="Otillar R.P."/>
            <person name="Terry A.Y."/>
            <person name="Boore J.L."/>
            <person name="Grigoriev I.V."/>
            <person name="Lindberg D.R."/>
            <person name="Seaver E.C."/>
            <person name="Weisblat D.A."/>
            <person name="Putnam N.H."/>
            <person name="Rokhsar D.S."/>
        </authorList>
    </citation>
    <scope>NUCLEOTIDE SEQUENCE</scope>
</reference>
<dbReference type="HOGENOM" id="CLU_379128_0_0_1"/>
<feature type="compositionally biased region" description="Polar residues" evidence="1">
    <location>
        <begin position="717"/>
        <end position="731"/>
    </location>
</feature>
<dbReference type="EnsemblMetazoa" id="HelroT175011">
    <property type="protein sequence ID" value="HelroP175011"/>
    <property type="gene ID" value="HelroG175011"/>
</dbReference>
<evidence type="ECO:0000313" key="3">
    <source>
        <dbReference type="EnsemblMetazoa" id="HelroP175011"/>
    </source>
</evidence>
<dbReference type="EMBL" id="KB096785">
    <property type="protein sequence ID" value="ESO01452.1"/>
    <property type="molecule type" value="Genomic_DNA"/>
</dbReference>
<gene>
    <name evidence="3" type="primary">20205202</name>
    <name evidence="2" type="ORF">HELRODRAFT_175011</name>
</gene>
<dbReference type="AlphaFoldDB" id="T1F8Q3"/>
<keyword evidence="4" id="KW-1185">Reference proteome</keyword>
<organism evidence="3 4">
    <name type="scientific">Helobdella robusta</name>
    <name type="common">Californian leech</name>
    <dbReference type="NCBI Taxonomy" id="6412"/>
    <lineage>
        <taxon>Eukaryota</taxon>
        <taxon>Metazoa</taxon>
        <taxon>Spiralia</taxon>
        <taxon>Lophotrochozoa</taxon>
        <taxon>Annelida</taxon>
        <taxon>Clitellata</taxon>
        <taxon>Hirudinea</taxon>
        <taxon>Rhynchobdellida</taxon>
        <taxon>Glossiphoniidae</taxon>
        <taxon>Helobdella</taxon>
    </lineage>
</organism>
<dbReference type="EMBL" id="AMQM01005119">
    <property type="status" value="NOT_ANNOTATED_CDS"/>
    <property type="molecule type" value="Genomic_DNA"/>
</dbReference>
<evidence type="ECO:0000313" key="2">
    <source>
        <dbReference type="EMBL" id="ESO01452.1"/>
    </source>
</evidence>
<feature type="compositionally biased region" description="Polar residues" evidence="1">
    <location>
        <begin position="1"/>
        <end position="13"/>
    </location>
</feature>
<dbReference type="Proteomes" id="UP000015101">
    <property type="component" value="Unassembled WGS sequence"/>
</dbReference>
<reference evidence="4" key="1">
    <citation type="submission" date="2012-12" db="EMBL/GenBank/DDBJ databases">
        <authorList>
            <person name="Hellsten U."/>
            <person name="Grimwood J."/>
            <person name="Chapman J.A."/>
            <person name="Shapiro H."/>
            <person name="Aerts A."/>
            <person name="Otillar R.P."/>
            <person name="Terry A.Y."/>
            <person name="Boore J.L."/>
            <person name="Simakov O."/>
            <person name="Marletaz F."/>
            <person name="Cho S.-J."/>
            <person name="Edsinger-Gonzales E."/>
            <person name="Havlak P."/>
            <person name="Kuo D.-H."/>
            <person name="Larsson T."/>
            <person name="Lv J."/>
            <person name="Arendt D."/>
            <person name="Savage R."/>
            <person name="Osoegawa K."/>
            <person name="de Jong P."/>
            <person name="Lindberg D.R."/>
            <person name="Seaver E.C."/>
            <person name="Weisblat D.A."/>
            <person name="Putnam N.H."/>
            <person name="Grigoriev I.V."/>
            <person name="Rokhsar D.S."/>
        </authorList>
    </citation>
    <scope>NUCLEOTIDE SEQUENCE</scope>
</reference>
<dbReference type="OMA" id="VEMPYLP"/>
<dbReference type="KEGG" id="hro:HELRODRAFT_175011"/>
<feature type="compositionally biased region" description="Gly residues" evidence="1">
    <location>
        <begin position="691"/>
        <end position="706"/>
    </location>
</feature>
<feature type="region of interest" description="Disordered" evidence="1">
    <location>
        <begin position="1"/>
        <end position="41"/>
    </location>
</feature>
<reference evidence="3" key="3">
    <citation type="submission" date="2015-06" db="UniProtKB">
        <authorList>
            <consortium name="EnsemblMetazoa"/>
        </authorList>
    </citation>
    <scope>IDENTIFICATION</scope>
</reference>
<feature type="compositionally biased region" description="Low complexity" evidence="1">
    <location>
        <begin position="355"/>
        <end position="378"/>
    </location>
</feature>
<feature type="compositionally biased region" description="Polar residues" evidence="1">
    <location>
        <begin position="276"/>
        <end position="288"/>
    </location>
</feature>
<feature type="region of interest" description="Disordered" evidence="1">
    <location>
        <begin position="276"/>
        <end position="302"/>
    </location>
</feature>
<feature type="compositionally biased region" description="Low complexity" evidence="1">
    <location>
        <begin position="14"/>
        <end position="41"/>
    </location>
</feature>
<dbReference type="STRING" id="6412.T1F8Q3"/>
<feature type="compositionally biased region" description="Polar residues" evidence="1">
    <location>
        <begin position="379"/>
        <end position="391"/>
    </location>
</feature>
<feature type="compositionally biased region" description="Low complexity" evidence="1">
    <location>
        <begin position="289"/>
        <end position="301"/>
    </location>
</feature>
<dbReference type="InParanoid" id="T1F8Q3"/>
<feature type="region of interest" description="Disordered" evidence="1">
    <location>
        <begin position="355"/>
        <end position="391"/>
    </location>
</feature>
<sequence length="731" mass="76559">MITANNRLLQSETSNVSGAVSSTISSSTSHGSTSAASTDVVSSGSHVSQFANSLSEEKKNSYYGQQPPAGFGQLQSSTQSLLSSPYQQQQQHIGLGSLGLSHSSNATTTNHTSVSTQNSTIISTGNMSYLSSSAGYSVPPPSTQPSNLSGVSGQIQYNQYGSGRGNNSESAGSMSYPAYNHHHQFPTKSYAEKQPSSTLNFENTSNTANLYHQQSPYNQSSNYPGSNAGVSNSGMYLGGGVSGANSYMPSNNANSENVFHQSQSEIMRGYQFRSGEVSSFQPRESSGHQSSSTNLSTQQTNKLVSEMTKLSLKDGASSSTSGSNNQYDIVSSMISAASLTTATNTTSSANNLATSITSNSSSLPTSSPSSSTSKSSITQLPGGTKSNTQTNASKQMMNYQGGVNYMISQPPGFPMAPFAYPHSQQALSQYGYDDVQLQSQRFNGGTPYYDYQSASGLQGRGEQQLSASGADSKLALEATQTVGSNLQQPASGSANQQFHTFQPGFGYYYPNQGIMPYYSMIPMSGMGGMQAVPMATNPAHQGSVPSSQYQQKQGNVYGSHPFNIVLRDCNGLIDLIIGGQSQDFTKAFNNPQSAMTTKSATGGNHGDMLLTSGAAGFSKQHVQGFDKSNYHGGTPPPSFNISVPVCTQTGGPGGGQAMYGGGPYIPMMSHPNHTQMIHHHTMVAQDHSLGARGGVGTGGVAGGSGGNSAAQQKVGPNKQQYNNPPYWSAGN</sequence>
<dbReference type="CTD" id="20205202"/>
<name>T1F8Q3_HELRO</name>
<dbReference type="GeneID" id="20205202"/>
<feature type="compositionally biased region" description="Polar residues" evidence="1">
    <location>
        <begin position="158"/>
        <end position="173"/>
    </location>
</feature>
<feature type="compositionally biased region" description="Low complexity" evidence="1">
    <location>
        <begin position="73"/>
        <end position="117"/>
    </location>
</feature>
<dbReference type="RefSeq" id="XP_009020688.1">
    <property type="nucleotide sequence ID" value="XM_009022440.1"/>
</dbReference>
<evidence type="ECO:0000256" key="1">
    <source>
        <dbReference type="SAM" id="MobiDB-lite"/>
    </source>
</evidence>
<evidence type="ECO:0000313" key="4">
    <source>
        <dbReference type="Proteomes" id="UP000015101"/>
    </source>
</evidence>
<accession>T1F8Q3</accession>
<proteinExistence type="predicted"/>